<dbReference type="STRING" id="46506.AA415_00435"/>
<name>A0A108TBL0_BACSE</name>
<proteinExistence type="predicted"/>
<sequence length="588" mass="65567">MKLKYMIPALCICTCTTMPEMLHAQDDSLKKDSTERPFNAMDYVLQKRYIPQGREVNNSQPGKNFSLSVMGGVNKLRGSSSLPAWFNGGIALTKDVSSFNSYRVSLLGGFNDELKQGGIELDHLFNLSDYIGGYKSGAHISLYTVLGIGGYVSKRDGMDAKIAGGVHGGLQARYHLSRNWDWYVEPKLYLYTDGIDGADCPKRYDVGYGVYTGLTYRFTGLPIRMKSEDMGDNMFIEAAIGTQGDFGKPVRNNLSGLQTLGPAASLAIGKWFMPLGWRISGFGGFHYTFNSDNFKSEEVYGGGRAEVLVNLNTLISPSVEDPRLEVNLSAGYEFGALAHRSSDYAKKLRTFHGPTGSMQLVYFLSDQIGITGEARYSKSFYTQPFKSGITQDRHMQNVGVMFGVQYRRRKVDFDAKRGFFQPYNFAYATVGTNFPMRTAGVKMKDIPDMLGQQISLGVGRQYTPLSAVRGSIEIGRYAYQHGGVYPLSVTADYMLNLTNMIGNYSENRIFDLNAFAGIVYTHHEMEDKNYFGIQGGLQQSFKLNDRWNIFAEEYLRGYNGKITPSARTYTSGEYTFVLGASIGTSYRF</sequence>
<dbReference type="Proteomes" id="UP000056419">
    <property type="component" value="Unassembled WGS sequence"/>
</dbReference>
<evidence type="ECO:0000313" key="1">
    <source>
        <dbReference type="EMBL" id="KWR56980.1"/>
    </source>
</evidence>
<dbReference type="AlphaFoldDB" id="A0A108TBL0"/>
<dbReference type="RefSeq" id="WP_060385157.1">
    <property type="nucleotide sequence ID" value="NZ_LRGC01000002.1"/>
</dbReference>
<dbReference type="PATRIC" id="fig|46506.5.peg.469"/>
<organism evidence="1 2">
    <name type="scientific">Bacteroides stercoris</name>
    <dbReference type="NCBI Taxonomy" id="46506"/>
    <lineage>
        <taxon>Bacteria</taxon>
        <taxon>Pseudomonadati</taxon>
        <taxon>Bacteroidota</taxon>
        <taxon>Bacteroidia</taxon>
        <taxon>Bacteroidales</taxon>
        <taxon>Bacteroidaceae</taxon>
        <taxon>Bacteroides</taxon>
    </lineage>
</organism>
<keyword evidence="2" id="KW-1185">Reference proteome</keyword>
<reference evidence="1 2" key="1">
    <citation type="journal article" date="2016" name="BMC Genomics">
        <title>Type VI secretion systems of human gut Bacteroidales segregate into three genetic architectures, two of which are contained on mobile genetic elements.</title>
        <authorList>
            <person name="Coyne M.J."/>
            <person name="Roelofs K.G."/>
            <person name="Comstock L.E."/>
        </authorList>
    </citation>
    <scope>NUCLEOTIDE SEQUENCE [LARGE SCALE GENOMIC DNA]</scope>
    <source>
        <strain evidence="1 2">CL09T03C01</strain>
    </source>
</reference>
<protein>
    <submittedName>
        <fullName evidence="1">Uncharacterized protein</fullName>
    </submittedName>
</protein>
<evidence type="ECO:0000313" key="2">
    <source>
        <dbReference type="Proteomes" id="UP000056419"/>
    </source>
</evidence>
<gene>
    <name evidence="1" type="ORF">AA415_00435</name>
</gene>
<comment type="caution">
    <text evidence="1">The sequence shown here is derived from an EMBL/GenBank/DDBJ whole genome shotgun (WGS) entry which is preliminary data.</text>
</comment>
<dbReference type="EMBL" id="LRGC01000002">
    <property type="protein sequence ID" value="KWR56980.1"/>
    <property type="molecule type" value="Genomic_DNA"/>
</dbReference>
<accession>A0A108TBL0</accession>